<accession>A0ABU2T176</accession>
<organism evidence="1 2">
    <name type="scientific">Streptomyces mooreae</name>
    <dbReference type="NCBI Taxonomy" id="3075523"/>
    <lineage>
        <taxon>Bacteria</taxon>
        <taxon>Bacillati</taxon>
        <taxon>Actinomycetota</taxon>
        <taxon>Actinomycetes</taxon>
        <taxon>Kitasatosporales</taxon>
        <taxon>Streptomycetaceae</taxon>
        <taxon>Streptomyces</taxon>
    </lineage>
</organism>
<evidence type="ECO:0000313" key="1">
    <source>
        <dbReference type="EMBL" id="MDT0454986.1"/>
    </source>
</evidence>
<dbReference type="EMBL" id="JAVRFE010000004">
    <property type="protein sequence ID" value="MDT0454986.1"/>
    <property type="molecule type" value="Genomic_DNA"/>
</dbReference>
<dbReference type="Proteomes" id="UP001180551">
    <property type="component" value="Unassembled WGS sequence"/>
</dbReference>
<dbReference type="RefSeq" id="WP_311622403.1">
    <property type="nucleotide sequence ID" value="NZ_JAVRFE010000004.1"/>
</dbReference>
<sequence length="42" mass="4927">MDVDRLTDVYVITEDHVRQLSPHVDMSFDLATHDYHLEVQAD</sequence>
<protein>
    <submittedName>
        <fullName evidence="1">Uncharacterized protein</fullName>
    </submittedName>
</protein>
<comment type="caution">
    <text evidence="1">The sequence shown here is derived from an EMBL/GenBank/DDBJ whole genome shotgun (WGS) entry which is preliminary data.</text>
</comment>
<proteinExistence type="predicted"/>
<evidence type="ECO:0000313" key="2">
    <source>
        <dbReference type="Proteomes" id="UP001180551"/>
    </source>
</evidence>
<gene>
    <name evidence="1" type="ORF">RM550_04410</name>
</gene>
<keyword evidence="2" id="KW-1185">Reference proteome</keyword>
<reference evidence="1" key="1">
    <citation type="submission" date="2024-05" db="EMBL/GenBank/DDBJ databases">
        <title>30 novel species of actinomycetes from the DSMZ collection.</title>
        <authorList>
            <person name="Nouioui I."/>
        </authorList>
    </citation>
    <scope>NUCLEOTIDE SEQUENCE</scope>
    <source>
        <strain evidence="1">DSM 41527</strain>
    </source>
</reference>
<name>A0ABU2T176_9ACTN</name>